<feature type="region of interest" description="Disordered" evidence="1">
    <location>
        <begin position="12"/>
        <end position="82"/>
    </location>
</feature>
<sequence>MSIFLYTVNVAGAQQPSSKKHSHMKSHSPSKSKTPPAKSEDDGTTGVMGKDTVKLNGKGMERNLNANTGVPLPPNSGSGTKK</sequence>
<organism evidence="2 3">
    <name type="scientific">Taibaiella soli</name>
    <dbReference type="NCBI Taxonomy" id="1649169"/>
    <lineage>
        <taxon>Bacteria</taxon>
        <taxon>Pseudomonadati</taxon>
        <taxon>Bacteroidota</taxon>
        <taxon>Chitinophagia</taxon>
        <taxon>Chitinophagales</taxon>
        <taxon>Chitinophagaceae</taxon>
        <taxon>Taibaiella</taxon>
    </lineage>
</organism>
<accession>A0A2W2AXV8</accession>
<name>A0A2W2AXV8_9BACT</name>
<dbReference type="EMBL" id="QKTW01000016">
    <property type="protein sequence ID" value="PZF72854.1"/>
    <property type="molecule type" value="Genomic_DNA"/>
</dbReference>
<evidence type="ECO:0000313" key="2">
    <source>
        <dbReference type="EMBL" id="PZF72854.1"/>
    </source>
</evidence>
<protein>
    <submittedName>
        <fullName evidence="2">Uncharacterized protein</fullName>
    </submittedName>
</protein>
<dbReference type="Proteomes" id="UP000248745">
    <property type="component" value="Unassembled WGS sequence"/>
</dbReference>
<evidence type="ECO:0000256" key="1">
    <source>
        <dbReference type="SAM" id="MobiDB-lite"/>
    </source>
</evidence>
<evidence type="ECO:0000313" key="3">
    <source>
        <dbReference type="Proteomes" id="UP000248745"/>
    </source>
</evidence>
<feature type="compositionally biased region" description="Basic residues" evidence="1">
    <location>
        <begin position="18"/>
        <end position="30"/>
    </location>
</feature>
<keyword evidence="3" id="KW-1185">Reference proteome</keyword>
<dbReference type="AlphaFoldDB" id="A0A2W2AXV8"/>
<comment type="caution">
    <text evidence="2">The sequence shown here is derived from an EMBL/GenBank/DDBJ whole genome shotgun (WGS) entry which is preliminary data.</text>
</comment>
<proteinExistence type="predicted"/>
<gene>
    <name evidence="2" type="ORF">DN068_10595</name>
</gene>
<reference evidence="2 3" key="1">
    <citation type="submission" date="2018-06" db="EMBL/GenBank/DDBJ databases">
        <title>Mucibacter soli gen. nov., sp. nov., a new member of the family Chitinophagaceae producing mucin.</title>
        <authorList>
            <person name="Kim M.-K."/>
            <person name="Park S."/>
            <person name="Kim T.-S."/>
            <person name="Joung Y."/>
            <person name="Han J.-H."/>
            <person name="Kim S.B."/>
        </authorList>
    </citation>
    <scope>NUCLEOTIDE SEQUENCE [LARGE SCALE GENOMIC DNA]</scope>
    <source>
        <strain evidence="2 3">R1-15</strain>
    </source>
</reference>